<organism evidence="1 2">
    <name type="scientific">Caerostris extrusa</name>
    <name type="common">Bark spider</name>
    <name type="synonym">Caerostris bankana</name>
    <dbReference type="NCBI Taxonomy" id="172846"/>
    <lineage>
        <taxon>Eukaryota</taxon>
        <taxon>Metazoa</taxon>
        <taxon>Ecdysozoa</taxon>
        <taxon>Arthropoda</taxon>
        <taxon>Chelicerata</taxon>
        <taxon>Arachnida</taxon>
        <taxon>Araneae</taxon>
        <taxon>Araneomorphae</taxon>
        <taxon>Entelegynae</taxon>
        <taxon>Araneoidea</taxon>
        <taxon>Araneidae</taxon>
        <taxon>Caerostris</taxon>
    </lineage>
</organism>
<dbReference type="AlphaFoldDB" id="A0AAV4WQY7"/>
<accession>A0AAV4WQY7</accession>
<proteinExistence type="predicted"/>
<reference evidence="1 2" key="1">
    <citation type="submission" date="2021-06" db="EMBL/GenBank/DDBJ databases">
        <title>Caerostris extrusa draft genome.</title>
        <authorList>
            <person name="Kono N."/>
            <person name="Arakawa K."/>
        </authorList>
    </citation>
    <scope>NUCLEOTIDE SEQUENCE [LARGE SCALE GENOMIC DNA]</scope>
</reference>
<protein>
    <submittedName>
        <fullName evidence="1">Uncharacterized protein</fullName>
    </submittedName>
</protein>
<evidence type="ECO:0000313" key="1">
    <source>
        <dbReference type="EMBL" id="GIY84911.1"/>
    </source>
</evidence>
<sequence length="137" mass="15949">MNFSLVPAQTMDVKFHTTPSNLNVSCEATGLFPRPKLKLYRIIPKERTPSIVKDVFTSTLNSRDTYNTSLYKSFEHEELSARNFGVRVRRRNSGNKLPEKEKSSLLCRYVTSKYIYSYLDDDSKRNELQFCNGFSHH</sequence>
<comment type="caution">
    <text evidence="1">The sequence shown here is derived from an EMBL/GenBank/DDBJ whole genome shotgun (WGS) entry which is preliminary data.</text>
</comment>
<dbReference type="Proteomes" id="UP001054945">
    <property type="component" value="Unassembled WGS sequence"/>
</dbReference>
<name>A0AAV4WQY7_CAEEX</name>
<evidence type="ECO:0000313" key="2">
    <source>
        <dbReference type="Proteomes" id="UP001054945"/>
    </source>
</evidence>
<gene>
    <name evidence="1" type="ORF">CEXT_534711</name>
</gene>
<dbReference type="EMBL" id="BPLR01016592">
    <property type="protein sequence ID" value="GIY84911.1"/>
    <property type="molecule type" value="Genomic_DNA"/>
</dbReference>
<keyword evidence="2" id="KW-1185">Reference proteome</keyword>